<reference evidence="1 2" key="1">
    <citation type="submission" date="2019-09" db="EMBL/GenBank/DDBJ databases">
        <title>Salinarimonas rosea gen. nov., sp. nov., a new member of the a-2 subgroup of the Proteobacteria.</title>
        <authorList>
            <person name="Liu J."/>
        </authorList>
    </citation>
    <scope>NUCLEOTIDE SEQUENCE [LARGE SCALE GENOMIC DNA]</scope>
    <source>
        <strain evidence="1 2">BN140002</strain>
    </source>
</reference>
<dbReference type="Proteomes" id="UP000323142">
    <property type="component" value="Unassembled WGS sequence"/>
</dbReference>
<evidence type="ECO:0000313" key="1">
    <source>
        <dbReference type="EMBL" id="KAA2236061.1"/>
    </source>
</evidence>
<sequence length="69" mass="7895">MSHKYKLNQLVRLTRRVFADRALSTTDVFEITRLMPADQTGEFSYHIKSAAIGERVVRESDLVALGNDR</sequence>
<organism evidence="1 2">
    <name type="scientific">Salinarimonas soli</name>
    <dbReference type="NCBI Taxonomy" id="1638099"/>
    <lineage>
        <taxon>Bacteria</taxon>
        <taxon>Pseudomonadati</taxon>
        <taxon>Pseudomonadota</taxon>
        <taxon>Alphaproteobacteria</taxon>
        <taxon>Hyphomicrobiales</taxon>
        <taxon>Salinarimonadaceae</taxon>
        <taxon>Salinarimonas</taxon>
    </lineage>
</organism>
<dbReference type="OrthoDB" id="8455641at2"/>
<dbReference type="EMBL" id="VUOA01000029">
    <property type="protein sequence ID" value="KAA2236061.1"/>
    <property type="molecule type" value="Genomic_DNA"/>
</dbReference>
<protein>
    <submittedName>
        <fullName evidence="1">Uncharacterized protein</fullName>
    </submittedName>
</protein>
<gene>
    <name evidence="1" type="ORF">F0L46_16815</name>
</gene>
<reference evidence="1 2" key="2">
    <citation type="submission" date="2019-09" db="EMBL/GenBank/DDBJ databases">
        <authorList>
            <person name="Jin C."/>
        </authorList>
    </citation>
    <scope>NUCLEOTIDE SEQUENCE [LARGE SCALE GENOMIC DNA]</scope>
    <source>
        <strain evidence="1 2">BN140002</strain>
    </source>
</reference>
<accession>A0A5B2VAM7</accession>
<keyword evidence="2" id="KW-1185">Reference proteome</keyword>
<comment type="caution">
    <text evidence="1">The sequence shown here is derived from an EMBL/GenBank/DDBJ whole genome shotgun (WGS) entry which is preliminary data.</text>
</comment>
<proteinExistence type="predicted"/>
<evidence type="ECO:0000313" key="2">
    <source>
        <dbReference type="Proteomes" id="UP000323142"/>
    </source>
</evidence>
<dbReference type="AlphaFoldDB" id="A0A5B2VAM7"/>
<name>A0A5B2VAM7_9HYPH</name>